<dbReference type="FunFam" id="3.40.50.1860:FF:000001">
    <property type="entry name" value="Glutamate racemase"/>
    <property type="match status" value="1"/>
</dbReference>
<evidence type="ECO:0000256" key="5">
    <source>
        <dbReference type="ARBA" id="ARBA00023235"/>
    </source>
</evidence>
<keyword evidence="5 7" id="KW-0413">Isomerase</keyword>
<dbReference type="HAMAP" id="MF_00258">
    <property type="entry name" value="Glu_racemase"/>
    <property type="match status" value="1"/>
</dbReference>
<feature type="active site" description="Proton donor/acceptor" evidence="7">
    <location>
        <position position="74"/>
    </location>
</feature>
<name>A0A4Y3I0U6_9VIBR</name>
<gene>
    <name evidence="7 8" type="primary">murI</name>
    <name evidence="8" type="ORF">VIN01S_36850</name>
</gene>
<dbReference type="InterPro" id="IPR001920">
    <property type="entry name" value="Asp/Glu_race"/>
</dbReference>
<sequence>MPETRILMFDSGVGGISVFKDIKARLPWVSVTYAFDNEAYPYGELSQDELVDRVEKYVQHFVETQNISLVVIACNTASTVVLPRLRDKFSIPIVGVVPAIKPASQRANLGVGLIATPATVTREYTHDLIKDFAKDKDVKMVGTTELVDMAEQKLRGVSIDLTLLAQVLQPLKGNIDVAVLGCTHFPLLRNEIHQVLGADVMLVDSGEAISRRVEFLLKEILATNTSDELSYDVYCSAEPYSRSALQSSFTELGFSEIRIHPLKGA</sequence>
<feature type="binding site" evidence="7">
    <location>
        <begin position="75"/>
        <end position="76"/>
    </location>
    <ligand>
        <name>substrate</name>
    </ligand>
</feature>
<accession>A0A4Y3I0U6</accession>
<dbReference type="GO" id="GO:0008881">
    <property type="term" value="F:glutamate racemase activity"/>
    <property type="evidence" value="ECO:0007669"/>
    <property type="project" value="UniProtKB-UniRule"/>
</dbReference>
<evidence type="ECO:0000313" key="9">
    <source>
        <dbReference type="Proteomes" id="UP000318717"/>
    </source>
</evidence>
<organism evidence="8 9">
    <name type="scientific">Vibrio inusitatus NBRC 102082</name>
    <dbReference type="NCBI Taxonomy" id="1219070"/>
    <lineage>
        <taxon>Bacteria</taxon>
        <taxon>Pseudomonadati</taxon>
        <taxon>Pseudomonadota</taxon>
        <taxon>Gammaproteobacteria</taxon>
        <taxon>Vibrionales</taxon>
        <taxon>Vibrionaceae</taxon>
        <taxon>Vibrio</taxon>
    </lineage>
</organism>
<dbReference type="UniPathway" id="UPA00219"/>
<proteinExistence type="inferred from homology"/>
<dbReference type="GO" id="GO:0071555">
    <property type="term" value="P:cell wall organization"/>
    <property type="evidence" value="ECO:0007669"/>
    <property type="project" value="UniProtKB-KW"/>
</dbReference>
<comment type="catalytic activity">
    <reaction evidence="1 7">
        <text>L-glutamate = D-glutamate</text>
        <dbReference type="Rhea" id="RHEA:12813"/>
        <dbReference type="ChEBI" id="CHEBI:29985"/>
        <dbReference type="ChEBI" id="CHEBI:29986"/>
        <dbReference type="EC" id="5.1.1.3"/>
    </reaction>
</comment>
<dbReference type="Pfam" id="PF01177">
    <property type="entry name" value="Asp_Glu_race"/>
    <property type="match status" value="1"/>
</dbReference>
<keyword evidence="6 7" id="KW-0961">Cell wall biogenesis/degradation</keyword>
<comment type="pathway">
    <text evidence="7">Cell wall biogenesis; peptidoglycan biosynthesis.</text>
</comment>
<comment type="caution">
    <text evidence="8">The sequence shown here is derived from an EMBL/GenBank/DDBJ whole genome shotgun (WGS) entry which is preliminary data.</text>
</comment>
<dbReference type="AlphaFoldDB" id="A0A4Y3I0U6"/>
<dbReference type="EC" id="5.1.1.3" evidence="2 7"/>
<dbReference type="Gene3D" id="3.40.50.1860">
    <property type="match status" value="2"/>
</dbReference>
<protein>
    <recommendedName>
        <fullName evidence="2 7">Glutamate racemase</fullName>
        <ecNumber evidence="2 7">5.1.1.3</ecNumber>
    </recommendedName>
</protein>
<comment type="similarity">
    <text evidence="7">Belongs to the aspartate/glutamate racemases family.</text>
</comment>
<evidence type="ECO:0000256" key="4">
    <source>
        <dbReference type="ARBA" id="ARBA00022984"/>
    </source>
</evidence>
<dbReference type="InterPro" id="IPR018187">
    <property type="entry name" value="Asp/Glu_racemase_AS_1"/>
</dbReference>
<evidence type="ECO:0000256" key="7">
    <source>
        <dbReference type="HAMAP-Rule" id="MF_00258"/>
    </source>
</evidence>
<evidence type="ECO:0000256" key="2">
    <source>
        <dbReference type="ARBA" id="ARBA00013090"/>
    </source>
</evidence>
<feature type="binding site" evidence="7">
    <location>
        <begin position="42"/>
        <end position="43"/>
    </location>
    <ligand>
        <name>substrate</name>
    </ligand>
</feature>
<dbReference type="PROSITE" id="PS00923">
    <property type="entry name" value="ASP_GLU_RACEMASE_1"/>
    <property type="match status" value="1"/>
</dbReference>
<dbReference type="RefSeq" id="WP_141347278.1">
    <property type="nucleotide sequence ID" value="NZ_BJLF01000029.1"/>
</dbReference>
<dbReference type="OrthoDB" id="9801055at2"/>
<evidence type="ECO:0000313" key="8">
    <source>
        <dbReference type="EMBL" id="GEA52881.1"/>
    </source>
</evidence>
<dbReference type="InterPro" id="IPR015942">
    <property type="entry name" value="Asp/Glu/hydantoin_racemase"/>
</dbReference>
<feature type="binding site" evidence="7">
    <location>
        <begin position="10"/>
        <end position="11"/>
    </location>
    <ligand>
        <name>substrate</name>
    </ligand>
</feature>
<feature type="binding site" evidence="7">
    <location>
        <begin position="183"/>
        <end position="184"/>
    </location>
    <ligand>
        <name>substrate</name>
    </ligand>
</feature>
<dbReference type="GO" id="GO:0008360">
    <property type="term" value="P:regulation of cell shape"/>
    <property type="evidence" value="ECO:0007669"/>
    <property type="project" value="UniProtKB-KW"/>
</dbReference>
<dbReference type="SUPFAM" id="SSF53681">
    <property type="entry name" value="Aspartate/glutamate racemase"/>
    <property type="match status" value="2"/>
</dbReference>
<evidence type="ECO:0000256" key="6">
    <source>
        <dbReference type="ARBA" id="ARBA00023316"/>
    </source>
</evidence>
<dbReference type="PANTHER" id="PTHR21198">
    <property type="entry name" value="GLUTAMATE RACEMASE"/>
    <property type="match status" value="1"/>
</dbReference>
<evidence type="ECO:0000256" key="3">
    <source>
        <dbReference type="ARBA" id="ARBA00022960"/>
    </source>
</evidence>
<keyword evidence="9" id="KW-1185">Reference proteome</keyword>
<dbReference type="InterPro" id="IPR004391">
    <property type="entry name" value="Glu_race"/>
</dbReference>
<reference evidence="8 9" key="1">
    <citation type="submission" date="2019-06" db="EMBL/GenBank/DDBJ databases">
        <title>Whole genome shotgun sequence of Vibrio inusitatus NBRC 102082.</title>
        <authorList>
            <person name="Hosoyama A."/>
            <person name="Uohara A."/>
            <person name="Ohji S."/>
            <person name="Ichikawa N."/>
        </authorList>
    </citation>
    <scope>NUCLEOTIDE SEQUENCE [LARGE SCALE GENOMIC DNA]</scope>
    <source>
        <strain evidence="8 9">NBRC 102082</strain>
    </source>
</reference>
<dbReference type="Proteomes" id="UP000318717">
    <property type="component" value="Unassembled WGS sequence"/>
</dbReference>
<dbReference type="NCBIfam" id="TIGR00067">
    <property type="entry name" value="glut_race"/>
    <property type="match status" value="1"/>
</dbReference>
<dbReference type="PANTHER" id="PTHR21198:SF2">
    <property type="entry name" value="GLUTAMATE RACEMASE"/>
    <property type="match status" value="1"/>
</dbReference>
<dbReference type="EMBL" id="BJLF01000029">
    <property type="protein sequence ID" value="GEA52881.1"/>
    <property type="molecule type" value="Genomic_DNA"/>
</dbReference>
<keyword evidence="3 7" id="KW-0133">Cell shape</keyword>
<feature type="active site" description="Proton donor/acceptor" evidence="7">
    <location>
        <position position="182"/>
    </location>
</feature>
<keyword evidence="4 7" id="KW-0573">Peptidoglycan synthesis</keyword>
<evidence type="ECO:0000256" key="1">
    <source>
        <dbReference type="ARBA" id="ARBA00001602"/>
    </source>
</evidence>
<dbReference type="GO" id="GO:0009252">
    <property type="term" value="P:peptidoglycan biosynthetic process"/>
    <property type="evidence" value="ECO:0007669"/>
    <property type="project" value="UniProtKB-UniRule"/>
</dbReference>
<comment type="function">
    <text evidence="7">Provides the (R)-glutamate required for cell wall biosynthesis.</text>
</comment>